<evidence type="ECO:0000259" key="8">
    <source>
        <dbReference type="PROSITE" id="PS50199"/>
    </source>
</evidence>
<name>A0ABP0SFH9_9DINO</name>
<evidence type="ECO:0000259" key="10">
    <source>
        <dbReference type="PROSITE" id="PS50215"/>
    </source>
</evidence>
<keyword evidence="7" id="KW-1133">Transmembrane helix</keyword>
<keyword evidence="3" id="KW-0862">Zinc</keyword>
<dbReference type="InterPro" id="IPR001876">
    <property type="entry name" value="Znf_RanBP2"/>
</dbReference>
<dbReference type="SUPFAM" id="SSF55486">
    <property type="entry name" value="Metalloproteases ('zincins'), catalytic domain"/>
    <property type="match status" value="1"/>
</dbReference>
<feature type="domain" description="Disintegrin" evidence="9">
    <location>
        <begin position="1240"/>
        <end position="1331"/>
    </location>
</feature>
<accession>A0ABP0SFH9</accession>
<evidence type="ECO:0000259" key="9">
    <source>
        <dbReference type="PROSITE" id="PS50214"/>
    </source>
</evidence>
<evidence type="ECO:0000256" key="5">
    <source>
        <dbReference type="PROSITE-ProRule" id="PRU00322"/>
    </source>
</evidence>
<evidence type="ECO:0000256" key="2">
    <source>
        <dbReference type="ARBA" id="ARBA00022771"/>
    </source>
</evidence>
<dbReference type="InterPro" id="IPR001762">
    <property type="entry name" value="Disintegrin_dom"/>
</dbReference>
<dbReference type="InterPro" id="IPR002110">
    <property type="entry name" value="Ankyrin_rpt"/>
</dbReference>
<comment type="caution">
    <text evidence="11">The sequence shown here is derived from an EMBL/GenBank/DDBJ whole genome shotgun (WGS) entry which is preliminary data.</text>
</comment>
<protein>
    <submittedName>
        <fullName evidence="11">Disintegrin and metalloproteinase domain-containing protein 8 (ADAM 8) (Cell surface antigen MS2) (CD antigen CD156a)</fullName>
    </submittedName>
</protein>
<keyword evidence="12" id="KW-1185">Reference proteome</keyword>
<keyword evidence="11" id="KW-0645">Protease</keyword>
<dbReference type="SUPFAM" id="SSF57552">
    <property type="entry name" value="Blood coagulation inhibitor (disintegrin)"/>
    <property type="match status" value="1"/>
</dbReference>
<feature type="compositionally biased region" description="Basic and acidic residues" evidence="6">
    <location>
        <begin position="133"/>
        <end position="154"/>
    </location>
</feature>
<proteinExistence type="predicted"/>
<dbReference type="InterPro" id="IPR001590">
    <property type="entry name" value="Peptidase_M12B"/>
</dbReference>
<feature type="compositionally biased region" description="Basic and acidic residues" evidence="6">
    <location>
        <begin position="468"/>
        <end position="489"/>
    </location>
</feature>
<dbReference type="PROSITE" id="PS50214">
    <property type="entry name" value="DISINTEGRIN_2"/>
    <property type="match status" value="1"/>
</dbReference>
<feature type="region of interest" description="Disordered" evidence="6">
    <location>
        <begin position="224"/>
        <end position="280"/>
    </location>
</feature>
<evidence type="ECO:0000256" key="3">
    <source>
        <dbReference type="ARBA" id="ARBA00022833"/>
    </source>
</evidence>
<feature type="region of interest" description="Disordered" evidence="6">
    <location>
        <begin position="1676"/>
        <end position="1713"/>
    </location>
</feature>
<reference evidence="11 12" key="1">
    <citation type="submission" date="2024-02" db="EMBL/GenBank/DDBJ databases">
        <authorList>
            <person name="Chen Y."/>
            <person name="Shah S."/>
            <person name="Dougan E. K."/>
            <person name="Thang M."/>
            <person name="Chan C."/>
        </authorList>
    </citation>
    <scope>NUCLEOTIDE SEQUENCE [LARGE SCALE GENOMIC DNA]</scope>
</reference>
<evidence type="ECO:0000256" key="7">
    <source>
        <dbReference type="SAM" id="Phobius"/>
    </source>
</evidence>
<feature type="compositionally biased region" description="Acidic residues" evidence="6">
    <location>
        <begin position="350"/>
        <end position="362"/>
    </location>
</feature>
<feature type="region of interest" description="Disordered" evidence="6">
    <location>
        <begin position="346"/>
        <end position="405"/>
    </location>
</feature>
<keyword evidence="7" id="KW-0812">Transmembrane</keyword>
<dbReference type="SMART" id="SM00050">
    <property type="entry name" value="DISIN"/>
    <property type="match status" value="1"/>
</dbReference>
<dbReference type="Proteomes" id="UP001642464">
    <property type="component" value="Unassembled WGS sequence"/>
</dbReference>
<dbReference type="PANTHER" id="PTHR11905">
    <property type="entry name" value="ADAM A DISINTEGRIN AND METALLOPROTEASE DOMAIN"/>
    <property type="match status" value="1"/>
</dbReference>
<keyword evidence="11" id="KW-0378">Hydrolase</keyword>
<dbReference type="Gene3D" id="4.10.70.10">
    <property type="entry name" value="Disintegrin domain"/>
    <property type="match status" value="1"/>
</dbReference>
<feature type="domain" description="Peptidase M12B" evidence="10">
    <location>
        <begin position="975"/>
        <end position="1213"/>
    </location>
</feature>
<feature type="region of interest" description="Disordered" evidence="6">
    <location>
        <begin position="1607"/>
        <end position="1652"/>
    </location>
</feature>
<feature type="compositionally biased region" description="Acidic residues" evidence="6">
    <location>
        <begin position="245"/>
        <end position="258"/>
    </location>
</feature>
<feature type="compositionally biased region" description="Low complexity" evidence="6">
    <location>
        <begin position="259"/>
        <end position="272"/>
    </location>
</feature>
<feature type="compositionally biased region" description="Polar residues" evidence="6">
    <location>
        <begin position="1676"/>
        <end position="1691"/>
    </location>
</feature>
<feature type="compositionally biased region" description="Gly residues" evidence="6">
    <location>
        <begin position="385"/>
        <end position="394"/>
    </location>
</feature>
<dbReference type="Pfam" id="PF00200">
    <property type="entry name" value="Disintegrin"/>
    <property type="match status" value="1"/>
</dbReference>
<dbReference type="Gene3D" id="1.25.40.20">
    <property type="entry name" value="Ankyrin repeat-containing domain"/>
    <property type="match status" value="1"/>
</dbReference>
<evidence type="ECO:0000256" key="4">
    <source>
        <dbReference type="PROSITE-ProRule" id="PRU00276"/>
    </source>
</evidence>
<keyword evidence="11" id="KW-0482">Metalloprotease</keyword>
<keyword evidence="1" id="KW-0479">Metal-binding</keyword>
<evidence type="ECO:0000313" key="11">
    <source>
        <dbReference type="EMBL" id="CAK9111119.1"/>
    </source>
</evidence>
<feature type="region of interest" description="Disordered" evidence="6">
    <location>
        <begin position="467"/>
        <end position="500"/>
    </location>
</feature>
<dbReference type="InterPro" id="IPR024079">
    <property type="entry name" value="MetalloPept_cat_dom_sf"/>
</dbReference>
<dbReference type="GO" id="GO:0008237">
    <property type="term" value="F:metallopeptidase activity"/>
    <property type="evidence" value="ECO:0007669"/>
    <property type="project" value="UniProtKB-KW"/>
</dbReference>
<keyword evidence="7" id="KW-0472">Membrane</keyword>
<comment type="caution">
    <text evidence="4">Lacks conserved residue(s) required for the propagation of feature annotation.</text>
</comment>
<dbReference type="PANTHER" id="PTHR11905:SF159">
    <property type="entry name" value="ADAM METALLOPROTEASE"/>
    <property type="match status" value="1"/>
</dbReference>
<feature type="region of interest" description="Disordered" evidence="6">
    <location>
        <begin position="132"/>
        <end position="154"/>
    </location>
</feature>
<feature type="transmembrane region" description="Helical" evidence="7">
    <location>
        <begin position="1498"/>
        <end position="1522"/>
    </location>
</feature>
<dbReference type="InterPro" id="IPR036770">
    <property type="entry name" value="Ankyrin_rpt-contain_sf"/>
</dbReference>
<gene>
    <name evidence="11" type="ORF">SCF082_LOCUS51599</name>
</gene>
<evidence type="ECO:0000256" key="1">
    <source>
        <dbReference type="ARBA" id="ARBA00022723"/>
    </source>
</evidence>
<dbReference type="InterPro" id="IPR036436">
    <property type="entry name" value="Disintegrin_dom_sf"/>
</dbReference>
<sequence length="1713" mass="185339">MGTVLERALCNATGMAASPPWSSSRKRAGTLKRMCGLLNPTTASHGRAGRVAAALRSNFAAVRAILKSTRSRSCPAVQTSFPRPGFGPQPSLADDISTGKLTNSSKCCLLSRGEWKTLPTPRVLNPSALKACGSDRERPSALRSVRGKDARDGPHSACCAKARLNCTAVLAKASSACVRTSRRTATASGGRRQSPNSGTVWGLLAMDLDDAGNPLRPAPLQADELDEEASLGPRPSAEERTAGAEDGEWEDDEPDGIEDQPAPALDDALASPPTSPGMQRLLTSNLVVRTARDELQKGLRPSLIPGSLGVGSIRSPTEMFPEALRSPIEERMQMYAIPDIDIPVPAGGVDEVEYSDSDEDEAQTSQRHGPSRLPRRSLGSADAAGGTGAGGGPESGRMFHGSIHDRRRIVDETANFLLKSSKRSEEALAEEAGKDDRAPKEVPPEANVLFKVLSELQRRDNSAFAEGDVGRWSHKNDAGRRGDKDRDAADQPGLSKTKKTVDNIMSTIERTNPYFRGFCGTDHVVLHVSEVAFMRACMSGNVSDVEGMLSRCTESDIVRLLEWRNHLEQTILHQLAALRSFEDMHLLVARVLVNKGADPNLFDSLGWTPLFYAIHGKNTRLIALLCEAGSNLFLTDFPEATIRFAVPPEGGLEALHTDQGPSQGSSLDTQFRAQHNDAHVEDEIEEDARDPVQQGRIAAVDKRTIFDWCRSISDPSPLKFLQQFTLVRFDSPSRRMHQFRPFFSGQHGTQPIRVSWTSHTSSKRFDLFFHVIGNRASLIEDCKVLNEETGHRDWGVPELCQTATTKIRRHIEELRASTSGKVSREQKDASVRERLHINQRGSLEIIASALSLDISGGRSPSLDLRNAAWMENAALGIGEDAIFIDSTYTLHLATVEKESSFLWDPPASLANKIDRTSFALLEIVHAKNRSIRGALLLAGRSLPAAAAVVVMLAAVATAVAPTTATTTITKEARVVEVHVVLVSDGSRMEALGSPGAGDGGTDVTVAEARTVANEAERHLRLLAQELSQDLRIVVDRQIVLGKRGAPWEMDTMDGNAPSVADAREQFASWMEHADPVAVAPAVTRSGPVMCLLTGARMIPDASDGDALFGGAAKSPVSHVVVRAASTDVRVVGFRLARMLARNLGVAFDDQGLGADSVISSSGCQPPKISFVMSRELHGDEQGTLEDVIWSPCSRRWLQLFLEGYPDTFCKAQPVPEGCNWIRMDLLMQHVSGSAQREPSSPTCGNGIVEEGEDCDCLGGDAENCDPCCEPRTCRFASGAQCSAADACCSSSTCQVKPRGTLCRDAVDPICDLREVCDGTSSSCPADAVANTGKLCSRGGSCFSGACVLPVSEVCKNLNYLGACEWGSQDQSVSCEHLQCSRWRFLIGNACVDVVNSRLELFKVPTGTRCSSSGVCHEGACWDPARVFRVSLSCTNKVQDGFETDIDCGGLGCRPCGVKQRCKSSRDCYSPKGSTLCSDGVCSLEASESALERLFGPGAAMYVAILVVLFGISITSCMLACWLRSRERLYERRTVVARAFVAPDGTCEQVRGPEPPKRCSIRPIRHVENEQPDDSKDWECSACSTSNSNLVARCLKCDRTNSRELITPHGEDEFVRPTPDDEAAAETSPPRRAALTPSQGTTVSITTTRKKRRSTLFGAKREMKVESTVGVPTTLVRSPTAQRVSPTRTTTRVFFPEEHEDEDEDNSAFPLTRT</sequence>
<dbReference type="PROSITE" id="PS01358">
    <property type="entry name" value="ZF_RANBP2_1"/>
    <property type="match status" value="1"/>
</dbReference>
<dbReference type="SMART" id="SM00248">
    <property type="entry name" value="ANK"/>
    <property type="match status" value="2"/>
</dbReference>
<dbReference type="SUPFAM" id="SSF48403">
    <property type="entry name" value="Ankyrin repeat"/>
    <property type="match status" value="1"/>
</dbReference>
<dbReference type="Gene3D" id="3.40.390.10">
    <property type="entry name" value="Collagenase (Catalytic Domain)"/>
    <property type="match status" value="1"/>
</dbReference>
<feature type="compositionally biased region" description="Basic and acidic residues" evidence="6">
    <location>
        <begin position="1608"/>
        <end position="1618"/>
    </location>
</feature>
<dbReference type="EMBL" id="CAXAMM010043657">
    <property type="protein sequence ID" value="CAK9111119.1"/>
    <property type="molecule type" value="Genomic_DNA"/>
</dbReference>
<keyword evidence="2 5" id="KW-0863">Zinc-finger</keyword>
<organism evidence="11 12">
    <name type="scientific">Durusdinium trenchii</name>
    <dbReference type="NCBI Taxonomy" id="1381693"/>
    <lineage>
        <taxon>Eukaryota</taxon>
        <taxon>Sar</taxon>
        <taxon>Alveolata</taxon>
        <taxon>Dinophyceae</taxon>
        <taxon>Suessiales</taxon>
        <taxon>Symbiodiniaceae</taxon>
        <taxon>Durusdinium</taxon>
    </lineage>
</organism>
<dbReference type="PROSITE" id="PS50199">
    <property type="entry name" value="ZF_RANBP2_2"/>
    <property type="match status" value="1"/>
</dbReference>
<feature type="domain" description="RanBP2-type" evidence="8">
    <location>
        <begin position="1573"/>
        <end position="1602"/>
    </location>
</feature>
<dbReference type="PROSITE" id="PS50215">
    <property type="entry name" value="ADAM_MEPRO"/>
    <property type="match status" value="1"/>
</dbReference>
<evidence type="ECO:0000256" key="6">
    <source>
        <dbReference type="SAM" id="MobiDB-lite"/>
    </source>
</evidence>
<evidence type="ECO:0000313" key="12">
    <source>
        <dbReference type="Proteomes" id="UP001642464"/>
    </source>
</evidence>
<dbReference type="Pfam" id="PF12796">
    <property type="entry name" value="Ank_2"/>
    <property type="match status" value="1"/>
</dbReference>